<feature type="transmembrane region" description="Helical" evidence="1">
    <location>
        <begin position="68"/>
        <end position="86"/>
    </location>
</feature>
<protein>
    <recommendedName>
        <fullName evidence="4">EamA domain-containing protein</fullName>
    </recommendedName>
</protein>
<evidence type="ECO:0008006" key="4">
    <source>
        <dbReference type="Google" id="ProtNLM"/>
    </source>
</evidence>
<dbReference type="AlphaFoldDB" id="A0A0B7KDX2"/>
<gene>
    <name evidence="2" type="ORF">BN869_000011796_1</name>
    <name evidence="3" type="ORF">IM811_005517</name>
</gene>
<keyword evidence="1" id="KW-0812">Transmembrane</keyword>
<keyword evidence="1" id="KW-0472">Membrane</keyword>
<evidence type="ECO:0000313" key="2">
    <source>
        <dbReference type="EMBL" id="CEO55738.1"/>
    </source>
</evidence>
<dbReference type="EMBL" id="CDPU01000056">
    <property type="protein sequence ID" value="CEO55738.1"/>
    <property type="molecule type" value="Genomic_DNA"/>
</dbReference>
<dbReference type="EMBL" id="JADCTT010000014">
    <property type="protein sequence ID" value="KAF9744736.1"/>
    <property type="molecule type" value="Genomic_DNA"/>
</dbReference>
<feature type="transmembrane region" description="Helical" evidence="1">
    <location>
        <begin position="42"/>
        <end position="61"/>
    </location>
</feature>
<proteinExistence type="predicted"/>
<dbReference type="Proteomes" id="UP000616885">
    <property type="component" value="Unassembled WGS sequence"/>
</dbReference>
<accession>A0A0B7KDX2</accession>
<reference evidence="2" key="1">
    <citation type="submission" date="2015-01" db="EMBL/GenBank/DDBJ databases">
        <authorList>
            <person name="Durling Mikael"/>
        </authorList>
    </citation>
    <scope>NUCLEOTIDE SEQUENCE</scope>
</reference>
<name>A0A0B7KDX2_BIOOC</name>
<reference evidence="3" key="2">
    <citation type="submission" date="2020-10" db="EMBL/GenBank/DDBJ databases">
        <title>High-Quality Genome Resource of Clonostachys rosea strain S41 by Oxford Nanopore Long-Read Sequencing.</title>
        <authorList>
            <person name="Wang H."/>
        </authorList>
    </citation>
    <scope>NUCLEOTIDE SEQUENCE</scope>
    <source>
        <strain evidence="3">S41</strain>
    </source>
</reference>
<keyword evidence="1" id="KW-1133">Transmembrane helix</keyword>
<evidence type="ECO:0000313" key="3">
    <source>
        <dbReference type="EMBL" id="KAF9744736.1"/>
    </source>
</evidence>
<evidence type="ECO:0000256" key="1">
    <source>
        <dbReference type="SAM" id="Phobius"/>
    </source>
</evidence>
<organism evidence="2">
    <name type="scientific">Bionectria ochroleuca</name>
    <name type="common">Gliocladium roseum</name>
    <dbReference type="NCBI Taxonomy" id="29856"/>
    <lineage>
        <taxon>Eukaryota</taxon>
        <taxon>Fungi</taxon>
        <taxon>Dikarya</taxon>
        <taxon>Ascomycota</taxon>
        <taxon>Pezizomycotina</taxon>
        <taxon>Sordariomycetes</taxon>
        <taxon>Hypocreomycetidae</taxon>
        <taxon>Hypocreales</taxon>
        <taxon>Bionectriaceae</taxon>
        <taxon>Clonostachys</taxon>
    </lineage>
</organism>
<sequence>MPSLAALTIYFFGLTALHHGVSNLIWPKQALAARKLPEAALPALNAFSITAIGIGIYYCLGAYQENRAFFALTLARFVSTAIFWAQGPAWQGIARFEGISAVVTGLALLYEGSV</sequence>